<dbReference type="GO" id="GO:0016887">
    <property type="term" value="F:ATP hydrolysis activity"/>
    <property type="evidence" value="ECO:0007669"/>
    <property type="project" value="InterPro"/>
</dbReference>
<name>A0A939ER83_9HYPH</name>
<dbReference type="PROSITE" id="PS50893">
    <property type="entry name" value="ABC_TRANSPORTER_2"/>
    <property type="match status" value="1"/>
</dbReference>
<dbReference type="CDD" id="cd03214">
    <property type="entry name" value="ABC_Iron-Siderophores_B12_Hemin"/>
    <property type="match status" value="1"/>
</dbReference>
<organism evidence="4 5">
    <name type="scientific">Roseibium limicola</name>
    <dbReference type="NCBI Taxonomy" id="2816037"/>
    <lineage>
        <taxon>Bacteria</taxon>
        <taxon>Pseudomonadati</taxon>
        <taxon>Pseudomonadota</taxon>
        <taxon>Alphaproteobacteria</taxon>
        <taxon>Hyphomicrobiales</taxon>
        <taxon>Stappiaceae</taxon>
        <taxon>Roseibium</taxon>
    </lineage>
</organism>
<protein>
    <submittedName>
        <fullName evidence="4">ABC transporter ATP-binding protein</fullName>
    </submittedName>
</protein>
<dbReference type="SUPFAM" id="SSF52540">
    <property type="entry name" value="P-loop containing nucleoside triphosphate hydrolases"/>
    <property type="match status" value="1"/>
</dbReference>
<dbReference type="SMART" id="SM00382">
    <property type="entry name" value="AAA"/>
    <property type="match status" value="1"/>
</dbReference>
<dbReference type="InterPro" id="IPR003439">
    <property type="entry name" value="ABC_transporter-like_ATP-bd"/>
</dbReference>
<dbReference type="AlphaFoldDB" id="A0A939ER83"/>
<gene>
    <name evidence="4" type="ORF">J0X15_10270</name>
</gene>
<evidence type="ECO:0000259" key="3">
    <source>
        <dbReference type="PROSITE" id="PS50893"/>
    </source>
</evidence>
<dbReference type="EMBL" id="JAFLNF010000004">
    <property type="protein sequence ID" value="MBO0345604.1"/>
    <property type="molecule type" value="Genomic_DNA"/>
</dbReference>
<sequence length="263" mass="27650">MAVMSVADLHVRLSGREILKGISLPEMRAGQMVGLIGPNASGKSTLLRAIAMGNGTQGGISLGGKPVTAMKRAERAANISLMPQTPPLGSTLTPFELLRSYARATNLGLSNAQLGDRMGELLGKLGLLPDAHRKLNELSGGKRQLVGMCLAMVNEPKYLLLDEPTSALDLRWQLTALSVARNYARSREAICVAALHDINLALRFCDLLVVLKDGCVAASGVPEEVIDSALLADVYGVSARLERCSQGAPVLIADAANEIGASA</sequence>
<proteinExistence type="predicted"/>
<accession>A0A939ER83</accession>
<dbReference type="GO" id="GO:0005524">
    <property type="term" value="F:ATP binding"/>
    <property type="evidence" value="ECO:0007669"/>
    <property type="project" value="UniProtKB-KW"/>
</dbReference>
<evidence type="ECO:0000256" key="2">
    <source>
        <dbReference type="ARBA" id="ARBA00022840"/>
    </source>
</evidence>
<keyword evidence="1" id="KW-0547">Nucleotide-binding</keyword>
<dbReference type="InterPro" id="IPR003593">
    <property type="entry name" value="AAA+_ATPase"/>
</dbReference>
<evidence type="ECO:0000256" key="1">
    <source>
        <dbReference type="ARBA" id="ARBA00022741"/>
    </source>
</evidence>
<evidence type="ECO:0000313" key="4">
    <source>
        <dbReference type="EMBL" id="MBO0345604.1"/>
    </source>
</evidence>
<comment type="caution">
    <text evidence="4">The sequence shown here is derived from an EMBL/GenBank/DDBJ whole genome shotgun (WGS) entry which is preliminary data.</text>
</comment>
<dbReference type="InterPro" id="IPR027417">
    <property type="entry name" value="P-loop_NTPase"/>
</dbReference>
<keyword evidence="2 4" id="KW-0067">ATP-binding</keyword>
<reference evidence="4" key="1">
    <citation type="submission" date="2021-03" db="EMBL/GenBank/DDBJ databases">
        <title>Roseibium sp. CAU 1637 isolated from Incheon.</title>
        <authorList>
            <person name="Kim W."/>
        </authorList>
    </citation>
    <scope>NUCLEOTIDE SEQUENCE</scope>
    <source>
        <strain evidence="4">CAU 1637</strain>
    </source>
</reference>
<dbReference type="Proteomes" id="UP000664779">
    <property type="component" value="Unassembled WGS sequence"/>
</dbReference>
<dbReference type="RefSeq" id="WP_206940389.1">
    <property type="nucleotide sequence ID" value="NZ_JAFLNF010000004.1"/>
</dbReference>
<feature type="domain" description="ABC transporter" evidence="3">
    <location>
        <begin position="4"/>
        <end position="238"/>
    </location>
</feature>
<dbReference type="PANTHER" id="PTHR42794">
    <property type="entry name" value="HEMIN IMPORT ATP-BINDING PROTEIN HMUV"/>
    <property type="match status" value="1"/>
</dbReference>
<dbReference type="Pfam" id="PF00005">
    <property type="entry name" value="ABC_tran"/>
    <property type="match status" value="1"/>
</dbReference>
<evidence type="ECO:0000313" key="5">
    <source>
        <dbReference type="Proteomes" id="UP000664779"/>
    </source>
</evidence>
<dbReference type="PANTHER" id="PTHR42794:SF2">
    <property type="entry name" value="ABC TRANSPORTER ATP-BINDING PROTEIN"/>
    <property type="match status" value="1"/>
</dbReference>
<dbReference type="Gene3D" id="3.40.50.300">
    <property type="entry name" value="P-loop containing nucleotide triphosphate hydrolases"/>
    <property type="match status" value="1"/>
</dbReference>
<keyword evidence="5" id="KW-1185">Reference proteome</keyword>